<sequence length="884" mass="94119">MKTTSPAGRPRPERPWPLLGRDTELDEAARVLCDPHSSGVLVAGACGTGRSRLAYECAQLARRRGHPELRVTATPAARSVPFGALAHLLRPGSDGAPPTLSGTGPASGRRPVLLLDDAHHLDGASAGLLASWLRTGRVALVATTDATHPPVWPDPALHRVHLRPLPQTVVSDLVERVLGGAVERRAVRMLHRASGGRPRDLRELVDDAVRHRTLVAEGGLWRLVGPLSATPRLQALIETRLRHLDPQHLGLLERLAVCGRLPLDPPHRASADLLADDGWVRLVEEGPYTCAELAGPLYGDVLRAALPVQRTRRILRDQTARSRDRETGPAGLLRSVRWRLDAADGVGPDELEHALVLARRTHDHALALRLARELARIRPRPRSLLLLAEELYEHGHPREAEHTVRRALRESTRDDERLAAVVLHAQSLAFGLLRTDEAFTVNAAARRAFAGHPDEAVLGANETALWSLVGDVRRAEQTWRTVAPEPGSRADVIAAVPRVYCLTESGRTGEAVRAARLSRAGRRPCTAVDAVAHPALLVGAEARALAESGSLAAAEDLARQGYDLAMDSHADSAQTWLAEHLGWICYLRGRLPESRIWYGSMLAHAREVGLRSGEWAGLCGQALTAAVGGDAERAEQWWEEAGSLRPGRWWRPEAALVSAWMAAAAGQLGRARGVALDAAGAAGRRGLLTAQSHLLCDAARLGAAAQAEQPLRALAAGSDSALVSARADLVRALAAGRADLLERCAGRLTSLGAALLAAEAWNAAATAYLRAGADAFAQGARERALTLMGPAPGARTPGLVPPSVRSRLTARELEVALAAASGLSSKEIAARLTLAVRTVGNHLQRIYTKLEVSDRTALGGVIHGSAAGPVGRPVVGPAVGPVVR</sequence>
<keyword evidence="2" id="KW-0067">ATP-binding</keyword>
<dbReference type="RefSeq" id="WP_326622649.1">
    <property type="nucleotide sequence ID" value="NZ_CP109106.1"/>
</dbReference>
<dbReference type="EMBL" id="CP109106">
    <property type="protein sequence ID" value="WSB73068.1"/>
    <property type="molecule type" value="Genomic_DNA"/>
</dbReference>
<proteinExistence type="predicted"/>
<dbReference type="InterPro" id="IPR011990">
    <property type="entry name" value="TPR-like_helical_dom_sf"/>
</dbReference>
<keyword evidence="1" id="KW-0547">Nucleotide-binding</keyword>
<name>A0ABZ1FSX9_9ACTN</name>
<evidence type="ECO:0000256" key="2">
    <source>
        <dbReference type="ARBA" id="ARBA00022840"/>
    </source>
</evidence>
<evidence type="ECO:0000313" key="5">
    <source>
        <dbReference type="Proteomes" id="UP001344251"/>
    </source>
</evidence>
<dbReference type="InterPro" id="IPR036388">
    <property type="entry name" value="WH-like_DNA-bd_sf"/>
</dbReference>
<evidence type="ECO:0000256" key="1">
    <source>
        <dbReference type="ARBA" id="ARBA00022741"/>
    </source>
</evidence>
<dbReference type="SUPFAM" id="SSF46894">
    <property type="entry name" value="C-terminal effector domain of the bipartite response regulators"/>
    <property type="match status" value="1"/>
</dbReference>
<dbReference type="SMART" id="SM00421">
    <property type="entry name" value="HTH_LUXR"/>
    <property type="match status" value="1"/>
</dbReference>
<evidence type="ECO:0000259" key="3">
    <source>
        <dbReference type="PROSITE" id="PS50043"/>
    </source>
</evidence>
<dbReference type="Pfam" id="PF00196">
    <property type="entry name" value="GerE"/>
    <property type="match status" value="1"/>
</dbReference>
<protein>
    <submittedName>
        <fullName evidence="4">Helix-turn-helix transcriptional regulator</fullName>
    </submittedName>
</protein>
<dbReference type="InterPro" id="IPR000792">
    <property type="entry name" value="Tscrpt_reg_LuxR_C"/>
</dbReference>
<dbReference type="PROSITE" id="PS50043">
    <property type="entry name" value="HTH_LUXR_2"/>
    <property type="match status" value="1"/>
</dbReference>
<dbReference type="Gene3D" id="1.10.10.10">
    <property type="entry name" value="Winged helix-like DNA-binding domain superfamily/Winged helix DNA-binding domain"/>
    <property type="match status" value="1"/>
</dbReference>
<evidence type="ECO:0000313" key="4">
    <source>
        <dbReference type="EMBL" id="WSB73068.1"/>
    </source>
</evidence>
<reference evidence="4 5" key="1">
    <citation type="submission" date="2022-10" db="EMBL/GenBank/DDBJ databases">
        <title>The complete genomes of actinobacterial strains from the NBC collection.</title>
        <authorList>
            <person name="Joergensen T.S."/>
            <person name="Alvarez Arevalo M."/>
            <person name="Sterndorff E.B."/>
            <person name="Faurdal D."/>
            <person name="Vuksanovic O."/>
            <person name="Mourched A.-S."/>
            <person name="Charusanti P."/>
            <person name="Shaw S."/>
            <person name="Blin K."/>
            <person name="Weber T."/>
        </authorList>
    </citation>
    <scope>NUCLEOTIDE SEQUENCE [LARGE SCALE GENOMIC DNA]</scope>
    <source>
        <strain evidence="4 5">NBC 01774</strain>
    </source>
</reference>
<accession>A0ABZ1FSX9</accession>
<organism evidence="4 5">
    <name type="scientific">Streptomyces decoyicus</name>
    <dbReference type="NCBI Taxonomy" id="249567"/>
    <lineage>
        <taxon>Bacteria</taxon>
        <taxon>Bacillati</taxon>
        <taxon>Actinomycetota</taxon>
        <taxon>Actinomycetes</taxon>
        <taxon>Kitasatosporales</taxon>
        <taxon>Streptomycetaceae</taxon>
        <taxon>Streptomyces</taxon>
    </lineage>
</organism>
<dbReference type="InterPro" id="IPR016032">
    <property type="entry name" value="Sig_transdc_resp-reg_C-effctor"/>
</dbReference>
<keyword evidence="5" id="KW-1185">Reference proteome</keyword>
<dbReference type="Proteomes" id="UP001344251">
    <property type="component" value="Chromosome"/>
</dbReference>
<dbReference type="Gene3D" id="1.25.40.10">
    <property type="entry name" value="Tetratricopeptide repeat domain"/>
    <property type="match status" value="1"/>
</dbReference>
<dbReference type="PRINTS" id="PR00038">
    <property type="entry name" value="HTHLUXR"/>
</dbReference>
<dbReference type="PANTHER" id="PTHR16305">
    <property type="entry name" value="TESTICULAR SOLUBLE ADENYLYL CYCLASE"/>
    <property type="match status" value="1"/>
</dbReference>
<gene>
    <name evidence="4" type="ORF">OG863_36775</name>
</gene>
<feature type="domain" description="HTH luxR-type" evidence="3">
    <location>
        <begin position="801"/>
        <end position="866"/>
    </location>
</feature>
<dbReference type="CDD" id="cd06170">
    <property type="entry name" value="LuxR_C_like"/>
    <property type="match status" value="1"/>
</dbReference>
<dbReference type="PROSITE" id="PS00622">
    <property type="entry name" value="HTH_LUXR_1"/>
    <property type="match status" value="1"/>
</dbReference>
<dbReference type="PANTHER" id="PTHR16305:SF28">
    <property type="entry name" value="GUANYLATE CYCLASE DOMAIN-CONTAINING PROTEIN"/>
    <property type="match status" value="1"/>
</dbReference>
<dbReference type="Gene3D" id="3.40.50.300">
    <property type="entry name" value="P-loop containing nucleotide triphosphate hydrolases"/>
    <property type="match status" value="1"/>
</dbReference>
<dbReference type="InterPro" id="IPR027417">
    <property type="entry name" value="P-loop_NTPase"/>
</dbReference>
<dbReference type="SUPFAM" id="SSF52540">
    <property type="entry name" value="P-loop containing nucleoside triphosphate hydrolases"/>
    <property type="match status" value="1"/>
</dbReference>